<evidence type="ECO:0000313" key="1">
    <source>
        <dbReference type="EMBL" id="CAG5136458.1"/>
    </source>
</evidence>
<keyword evidence="2" id="KW-1185">Reference proteome</keyword>
<organism evidence="1 2">
    <name type="scientific">Candidula unifasciata</name>
    <dbReference type="NCBI Taxonomy" id="100452"/>
    <lineage>
        <taxon>Eukaryota</taxon>
        <taxon>Metazoa</taxon>
        <taxon>Spiralia</taxon>
        <taxon>Lophotrochozoa</taxon>
        <taxon>Mollusca</taxon>
        <taxon>Gastropoda</taxon>
        <taxon>Heterobranchia</taxon>
        <taxon>Euthyneura</taxon>
        <taxon>Panpulmonata</taxon>
        <taxon>Eupulmonata</taxon>
        <taxon>Stylommatophora</taxon>
        <taxon>Helicina</taxon>
        <taxon>Helicoidea</taxon>
        <taxon>Geomitridae</taxon>
        <taxon>Candidula</taxon>
    </lineage>
</organism>
<evidence type="ECO:0000313" key="2">
    <source>
        <dbReference type="Proteomes" id="UP000678393"/>
    </source>
</evidence>
<sequence length="76" mass="9192">MERQLYCLFRHLCVFVTAFRFHVEALLWNEVTFTFHNLTPIVGNDYYVVCELHLLSIDTLNKFYREPFVFLNRTSV</sequence>
<feature type="non-terminal residue" evidence="1">
    <location>
        <position position="1"/>
    </location>
</feature>
<dbReference type="Proteomes" id="UP000678393">
    <property type="component" value="Unassembled WGS sequence"/>
</dbReference>
<dbReference type="EMBL" id="CAJHNH020008534">
    <property type="protein sequence ID" value="CAG5136458.1"/>
    <property type="molecule type" value="Genomic_DNA"/>
</dbReference>
<dbReference type="AlphaFoldDB" id="A0A8S4A882"/>
<proteinExistence type="predicted"/>
<name>A0A8S4A882_9EUPU</name>
<reference evidence="1" key="1">
    <citation type="submission" date="2021-04" db="EMBL/GenBank/DDBJ databases">
        <authorList>
            <consortium name="Molecular Ecology Group"/>
        </authorList>
    </citation>
    <scope>NUCLEOTIDE SEQUENCE</scope>
</reference>
<protein>
    <submittedName>
        <fullName evidence="1">Uncharacterized protein</fullName>
    </submittedName>
</protein>
<gene>
    <name evidence="1" type="ORF">CUNI_LOCUS22016</name>
</gene>
<accession>A0A8S4A882</accession>
<comment type="caution">
    <text evidence="1">The sequence shown here is derived from an EMBL/GenBank/DDBJ whole genome shotgun (WGS) entry which is preliminary data.</text>
</comment>